<keyword evidence="8" id="KW-0378">Hydrolase</keyword>
<dbReference type="GO" id="GO:0008234">
    <property type="term" value="F:cysteine-type peptidase activity"/>
    <property type="evidence" value="ECO:0007669"/>
    <property type="project" value="UniProtKB-KW"/>
</dbReference>
<reference evidence="15" key="4">
    <citation type="submission" date="2019-08" db="EMBL/GenBank/DDBJ databases">
        <title>Annotated Complete DNA Sequences of Six EEHV1A Genomes from Lethal HD Cases in Young Asian Elephants in India.</title>
        <authorList>
            <person name="Krishnankutty S.P."/>
            <person name="Zachariah A."/>
            <person name="Maheswari U."/>
            <person name="Heaggans S.Y."/>
            <person name="Muraleedharan M."/>
            <person name="Velayutham D."/>
            <person name="Santhosh S."/>
            <person name="Hayward G.S."/>
        </authorList>
    </citation>
    <scope>NUCLEOTIDE SEQUENCE</scope>
    <source>
        <strain evidence="15">IP164 Muthanga2</strain>
    </source>
</reference>
<dbReference type="GO" id="GO:0006508">
    <property type="term" value="P:proteolysis"/>
    <property type="evidence" value="ECO:0007669"/>
    <property type="project" value="UniProtKB-KW"/>
</dbReference>
<feature type="region of interest" description="Disordered" evidence="13">
    <location>
        <begin position="344"/>
        <end position="397"/>
    </location>
</feature>
<dbReference type="InterPro" id="IPR006928">
    <property type="entry name" value="Herpes_teg_USP"/>
</dbReference>
<evidence type="ECO:0000256" key="11">
    <source>
        <dbReference type="ARBA" id="ARBA00022876"/>
    </source>
</evidence>
<reference evidence="15" key="3">
    <citation type="journal article" date="2016" name="MSphere">
        <title>Comparison of the Gene Coding Contents and Other Unusual Features of the GC-Rich and AT-Rich Branch Probosciviruses.</title>
        <authorList>
            <person name="Ling P.D."/>
            <person name="Long S.Y."/>
            <person name="Zong J.C."/>
            <person name="Heaggans S.Y."/>
            <person name="Qin X."/>
            <person name="Hayward G.S."/>
        </authorList>
    </citation>
    <scope>NUCLEOTIDE SEQUENCE</scope>
    <source>
        <strain evidence="15">IP164 Muthanga2</strain>
    </source>
</reference>
<gene>
    <name evidence="15" type="primary">U31</name>
</gene>
<keyword evidence="4" id="KW-1130">Modulation of host ubiquitin pathway by virus</keyword>
<feature type="region of interest" description="Disordered" evidence="13">
    <location>
        <begin position="2086"/>
        <end position="2111"/>
    </location>
</feature>
<proteinExistence type="predicted"/>
<name>A0A866VUJ2_ELHV1</name>
<feature type="compositionally biased region" description="Low complexity" evidence="13">
    <location>
        <begin position="353"/>
        <end position="384"/>
    </location>
</feature>
<feature type="domain" description="Peptidase C76" evidence="14">
    <location>
        <begin position="4"/>
        <end position="216"/>
    </location>
</feature>
<reference evidence="15" key="5">
    <citation type="journal article" name="PLoS ONE">
        <title>Extended genotypic evaluation and comparison of twenty-two cases of lethal EEHV1 hemorrhagic disease in wild and captive Asian elephants in India.</title>
        <authorList>
            <person name="Zachariah A."/>
            <person name="Sajesh P.K."/>
            <person name="Santhosh S."/>
            <person name="Bathrachalam C."/>
            <person name="Megha M."/>
            <person name="Pandiyan J."/>
            <person name="Jishnu M."/>
            <person name="Kobragade R.S."/>
            <person name="Long S.Y."/>
            <person name="Zong J.-C."/>
            <person name="Latimer E.M."/>
            <person name="Heaggans S.Y."/>
            <person name="Hayward G.S."/>
        </authorList>
    </citation>
    <scope>NUCLEOTIDE SEQUENCE</scope>
    <source>
        <strain evidence="15">IP164 Muthanga2</strain>
    </source>
</reference>
<evidence type="ECO:0000256" key="1">
    <source>
        <dbReference type="ARBA" id="ARBA00022562"/>
    </source>
</evidence>
<evidence type="ECO:0000313" key="15">
    <source>
        <dbReference type="EMBL" id="QOE74939.1"/>
    </source>
</evidence>
<keyword evidence="6" id="KW-0677">Repeat</keyword>
<keyword evidence="5" id="KW-0645">Protease</keyword>
<evidence type="ECO:0000256" key="2">
    <source>
        <dbReference type="ARBA" id="ARBA00022580"/>
    </source>
</evidence>
<evidence type="ECO:0000256" key="7">
    <source>
        <dbReference type="ARBA" id="ARBA00022786"/>
    </source>
</evidence>
<evidence type="ECO:0000256" key="9">
    <source>
        <dbReference type="ARBA" id="ARBA00022807"/>
    </source>
</evidence>
<evidence type="ECO:0000256" key="10">
    <source>
        <dbReference type="ARBA" id="ARBA00022844"/>
    </source>
</evidence>
<protein>
    <submittedName>
        <fullName evidence="15">Large tegument protein</fullName>
    </submittedName>
</protein>
<reference evidence="15" key="1">
    <citation type="journal article" date="2013" name="Genome Announc.">
        <title>Complete Genome Sequence of Elephant Endotheliotropic Herpesvirus 1A.</title>
        <authorList>
            <person name="Ling P.D."/>
            <person name="Reid J.G."/>
            <person name="Qin X."/>
            <person name="Muzny D.M."/>
            <person name="Gibbs R."/>
            <person name="Petrosino J."/>
            <person name="Peng R."/>
            <person name="Zong J.C."/>
            <person name="Heaggans S.Y."/>
            <person name="Hayward G.S."/>
        </authorList>
    </citation>
    <scope>NUCLEOTIDE SEQUENCE</scope>
    <source>
        <strain evidence="15">IP164 Muthanga2</strain>
    </source>
</reference>
<evidence type="ECO:0000256" key="8">
    <source>
        <dbReference type="ARBA" id="ARBA00022801"/>
    </source>
</evidence>
<feature type="compositionally biased region" description="Low complexity" evidence="13">
    <location>
        <begin position="259"/>
        <end position="279"/>
    </location>
</feature>
<keyword evidence="12" id="KW-1035">Host cytoplasm</keyword>
<dbReference type="InterPro" id="IPR038765">
    <property type="entry name" value="Papain-like_cys_pep_sf"/>
</dbReference>
<evidence type="ECO:0000256" key="5">
    <source>
        <dbReference type="ARBA" id="ARBA00022670"/>
    </source>
</evidence>
<dbReference type="SUPFAM" id="SSF54001">
    <property type="entry name" value="Cysteine proteinases"/>
    <property type="match status" value="1"/>
</dbReference>
<evidence type="ECO:0000256" key="13">
    <source>
        <dbReference type="SAM" id="MobiDB-lite"/>
    </source>
</evidence>
<keyword evidence="7" id="KW-0833">Ubl conjugation pathway</keyword>
<keyword evidence="10" id="KW-0946">Virion</keyword>
<organism evidence="15">
    <name type="scientific">Elephant endotheliotropic herpesvirus 1A</name>
    <dbReference type="NCBI Taxonomy" id="759753"/>
    <lineage>
        <taxon>Viruses</taxon>
        <taxon>Duplodnaviria</taxon>
        <taxon>Heunggongvirae</taxon>
        <taxon>Peploviricota</taxon>
        <taxon>Herviviricetes</taxon>
        <taxon>Herpesvirales</taxon>
        <taxon>Orthoherpesviridae</taxon>
        <taxon>Betaherpesvirinae</taxon>
        <taxon>Proboscivirus</taxon>
        <taxon>Proboscivirus elephantidbeta1</taxon>
        <taxon>Elephantid herpesvirus 1</taxon>
    </lineage>
</organism>
<dbReference type="GO" id="GO:0044423">
    <property type="term" value="C:virion component"/>
    <property type="evidence" value="ECO:0007669"/>
    <property type="project" value="UniProtKB-KW"/>
</dbReference>
<keyword evidence="2" id="KW-0920">Virion tegument</keyword>
<evidence type="ECO:0000256" key="3">
    <source>
        <dbReference type="ARBA" id="ARBA00022581"/>
    </source>
</evidence>
<keyword evidence="11" id="KW-1127">Modulation of host ubiquitin pathway by viral deubiquitinase</keyword>
<evidence type="ECO:0000256" key="12">
    <source>
        <dbReference type="ARBA" id="ARBA00023200"/>
    </source>
</evidence>
<keyword evidence="9" id="KW-0788">Thiol protease</keyword>
<evidence type="ECO:0000256" key="4">
    <source>
        <dbReference type="ARBA" id="ARBA00022662"/>
    </source>
</evidence>
<dbReference type="EMBL" id="MN366293">
    <property type="protein sequence ID" value="QOE74939.1"/>
    <property type="molecule type" value="Genomic_DNA"/>
</dbReference>
<reference evidence="15" key="2">
    <citation type="journal article" date="2013" name="J. Wildl. Dis.">
        <title>Fatal herpesvirus hemorrhagic disease in wild and orphan asian elephants in southern India.</title>
        <authorList>
            <person name="Zachariah A."/>
            <person name="Zong J.-C."/>
            <person name="Long S.Y."/>
            <person name="Latimer E.M."/>
            <person name="Heaggans S.Y."/>
            <person name="Richman L.K."/>
            <person name="Hayward G.S."/>
        </authorList>
    </citation>
    <scope>NUCLEOTIDE SEQUENCE</scope>
    <source>
        <strain evidence="15">IP164 Muthanga2</strain>
    </source>
</reference>
<feature type="compositionally biased region" description="Gly residues" evidence="13">
    <location>
        <begin position="2140"/>
        <end position="2153"/>
    </location>
</feature>
<feature type="region of interest" description="Disordered" evidence="13">
    <location>
        <begin position="2128"/>
        <end position="2160"/>
    </location>
</feature>
<evidence type="ECO:0000256" key="6">
    <source>
        <dbReference type="ARBA" id="ARBA00022737"/>
    </source>
</evidence>
<keyword evidence="3" id="KW-0945">Host-virus interaction</keyword>
<dbReference type="PROSITE" id="PS51521">
    <property type="entry name" value="HTUSP"/>
    <property type="match status" value="1"/>
</dbReference>
<feature type="region of interest" description="Disordered" evidence="13">
    <location>
        <begin position="259"/>
        <end position="290"/>
    </location>
</feature>
<dbReference type="Pfam" id="PF04843">
    <property type="entry name" value="Herpes_teg_N"/>
    <property type="match status" value="1"/>
</dbReference>
<sequence>MIILITGTRNQSHGEYGQRRGSQCMCNCFVFLHACFLKQPEFLTGAHIDDILLHGTILDNQAPAPARPTAYRLPSDIPTNIITVFGETMHKLGTPYGGLAESVDMDGHYYLGLFDFLYKMKQKRRGTTQLTLAFITINCTTRGLCVKDDLMYLFDPHETPYSENASILVTEDVNEIFRVLYRERLYFDAGEVFFIQNVQNLTDVEVAMIFSHIPDTSIEIPRPVVVRPVPQRPSDPQSGIGGVPQGSLTAVTNNLQQSLSHSLSGPFSTVSSSGSSNGSMTGAMAPGPLSANVPSENISLVADPHAPSIGVSTLDLLRSEGERGTCPVRVSGLSLRSPSALCHPHPGCQLSRQGQQSSPNVQQPSSHHTTSQPHSLQSSLQSLQDAPSSLHSEGGDLLSWETQGSNGFVGSLDYSNMFGDSLNPETAVVHDDVLATLLPSLTRLEELRVNMSSFLPPPEVHMVISSEQSSSCELSLFTFRLHHLFCQVIDVGVNNGTGLRSDIESILRHLQATFEEIQLPDLARLMELCIHTKLNARQLYRKIIDTRSTELTRPYMYVIKSKLNAVFQRHRFDTALAIRWVEQYYRNLLQPACQAPPPPSSDNLIAFVRQDFQAFSATCQELFDRQLGHANQHEVAFNHLKRQVTDYNNARAAVEASNTISNLNLHLQQNATEFIHHFYDDTVTATVEEFADVLANARSNIVAGRMPTQNLNRLLQKVINIMGLINDIKQISPNKRSDYKQRLNDVKHGISFLLGKEHDSSRIHESLRNLKRSYENTQTTVSVRDSRRDVCQLQTPDMTVARSGRTPQPPSTALLPRRRGDMEPMVQETSNYYVDLYDIEDMDGEDMDYTVTDQERNELRVLVSNMTLDNLGNCGFLTSPQFVAMLESPDFAQMFHVKILSLIDNILTRMASMTRVREIIFAQIRNVIAAVINNPVKERFLSIILFLESISLHIPVQRFTDLKKVLWKTKRYHTTWGFLKTRQSGMSLSEALNDLDDEFAQRGKEESWVRRAKNYTITSEQEAMQFLFNAPSDELRREFEPQILLKLRIFNENEAKARDHQVTKDRKKLSERRVQIEQNILTGIDNGLYTSSVGSQQLLELRGIYASEPEIQLYTDFNNKLSDLMNSRKPQIENILRQAILDNLNNVFTPPRYLNQLRELIAGLNDVKTNGLLTAGNEQLLADLAFDVKFLEDLVKDWTGSEPVFLGSRYREDYREARRLHGLVSGLVGPTDTIRAMEQRLNDYLGREEPIDSNHFILNPKDMPILSQQDTMIMEDLYEPFRQFVEDKQARKQAELRDTIALSNFNMKSKIDTHNILITQTRRSLPYIIKRHYLKISNLKRFDIEKFCQNPVDFIYNTILPSMATTPYVETGMILQWVSELRGLMSRFLTSDENAMMDIVKEWIDREIVEADEKAELEASLAITLDPERYETILSELDKNRVRGGERTYRKYEMDLAELKRDREVFDRSISLDMRLERLMRDIRENRFGLNCTVMLNEVQKLEDDSRDVAQQSYKVRLERLKAYVKGMLDLQRKIVAKQPSIIDINSFVIPTFNPDDMEINDTLSRLFRRMAFRQSEIWYLVENAFGEREYVNRDFCSSQHKICYRNCALKYYDLYQEGIDQDEETEPLISRNYLAHEVALQLANTVYTYWANVVQFPLSRYIQRPLLRRHAHVASLYSIKLCVYALDFYYAHMSQGHFPLETRVRGTYVKINQKAFMSIMMAFYPNVMLGIISLPLDVGVNSMIQKFSIDNFYLRCNVTSMPPPRELFTNNIVSYCIHENQWEPLSPADIFWNDSFFQELGGNVSKLTLYVLGVLALPTEYLNHLWNQFKHPDLPDITVFEYVKIIFKGIFNKNLESPCQPPADPAVLAKLGTILESVKISRNVEVEDVVKHFQQKLDLFDCVVGSLLLNVPIVIAQRVCRVHEQTVLVVNIGSLTHGDQDYLNVIGSRNLDFSELTNKTWSAGNMIEQSWFEAQTVKIREFMTKPRSQNPLLILVDDTKTVFNAYLPRSDRRAQQQNKLFICDHMYQDQMHSGNSTGVVDFAFCPTDVNFLSDPYDLTSPNAAVEGYGAHIPDAVVAREGTDTSRQHDLYDPSGMDTAQDASSRGLDAKKRASQYINDYVIREHAASGRRTRRIMSSSGGGGGPGGGGGGSHQPVQSSSLTLPVTVRPGTSGPSSLGNVVGLNSNAVSGPRESSAANIQRQLNRASCALQRLQQDVTFFKDRMLEMLHKTRNVYQ</sequence>
<dbReference type="GO" id="GO:0039648">
    <property type="term" value="P:symbiont-mediated perturbation of host ubiquitin-like protein modification"/>
    <property type="evidence" value="ECO:0007669"/>
    <property type="project" value="UniProtKB-KW"/>
</dbReference>
<accession>A0A866VUJ2</accession>
<dbReference type="Gene3D" id="3.90.70.120">
    <property type="match status" value="1"/>
</dbReference>
<keyword evidence="1" id="KW-1048">Host nucleus</keyword>
<evidence type="ECO:0000259" key="14">
    <source>
        <dbReference type="PROSITE" id="PS51521"/>
    </source>
</evidence>